<evidence type="ECO:0008006" key="3">
    <source>
        <dbReference type="Google" id="ProtNLM"/>
    </source>
</evidence>
<organism evidence="1 2">
    <name type="scientific">Candidatus Proximibacter danicus</name>
    <dbReference type="NCBI Taxonomy" id="2954365"/>
    <lineage>
        <taxon>Bacteria</taxon>
        <taxon>Pseudomonadati</taxon>
        <taxon>Pseudomonadota</taxon>
        <taxon>Betaproteobacteria</taxon>
        <taxon>Candidatus Proximibacter</taxon>
    </lineage>
</organism>
<evidence type="ECO:0000313" key="2">
    <source>
        <dbReference type="Proteomes" id="UP000886689"/>
    </source>
</evidence>
<sequence>MSTIGLPRTNEMLRFAIPDLDTGIAFLSRLPLANPLQAEASLNQFFDSLLNEPPAALTYLSLLEHTRVPLCFVEEELARRYVNKPLPLGEIEEQAFQQVISIWHKVCRAYAQCAQLDADADDPEHPLRVALVLHRCIYYTSMVIVEHHRARRELPPGVWLELNGFYATAEEWGVSIYPLADALDSLGRATHCAAAYSAALLMDLAGPYSLSVRDQSLIRRWAGQWAPLVGIDGAAPGQALPPFVVDLMQDAGLKPVADCLSTENVRRLDTSRLAIVLNQARQQLAQRVSPSQSGLGEDCTAGQCRRLLEHLARPWTQARAARKFKRHATSGIAHVAAGFEAIHYFVSGKEFTQPESTRVYSRQEFDSLFVFRQMADPTAQLQINQERQVERPDEWEVVNQSANGFRLMRSIAGRKVSHGQVLAVCPDDGERYFLAQVTWLMQDRSHGLVAGIAALPGVPQAISARLATGHAGQGELYSRAFLLPAVPAVNPDPSLVLPQGWYQAGRVIEIFSDALWRVRLDHVLQEGPDFERVSFTLDK</sequence>
<gene>
    <name evidence="1" type="ORF">IPL58_14915</name>
</gene>
<accession>A0A9D7K5X5</accession>
<evidence type="ECO:0000313" key="1">
    <source>
        <dbReference type="EMBL" id="MBK8525202.1"/>
    </source>
</evidence>
<comment type="caution">
    <text evidence="1">The sequence shown here is derived from an EMBL/GenBank/DDBJ whole genome shotgun (WGS) entry which is preliminary data.</text>
</comment>
<dbReference type="Proteomes" id="UP000886689">
    <property type="component" value="Unassembled WGS sequence"/>
</dbReference>
<proteinExistence type="predicted"/>
<protein>
    <recommendedName>
        <fullName evidence="3">Molecular chaperone</fullName>
    </recommendedName>
</protein>
<dbReference type="AlphaFoldDB" id="A0A9D7K5X5"/>
<name>A0A9D7K5X5_9PROT</name>
<dbReference type="EMBL" id="JADJUC010000028">
    <property type="protein sequence ID" value="MBK8525202.1"/>
    <property type="molecule type" value="Genomic_DNA"/>
</dbReference>
<reference evidence="1" key="1">
    <citation type="submission" date="2020-10" db="EMBL/GenBank/DDBJ databases">
        <title>Connecting structure to function with the recovery of over 1000 high-quality activated sludge metagenome-assembled genomes encoding full-length rRNA genes using long-read sequencing.</title>
        <authorList>
            <person name="Singleton C.M."/>
            <person name="Petriglieri F."/>
            <person name="Kristensen J.M."/>
            <person name="Kirkegaard R.H."/>
            <person name="Michaelsen T.Y."/>
            <person name="Andersen M.H."/>
            <person name="Karst S.M."/>
            <person name="Dueholm M.S."/>
            <person name="Nielsen P.H."/>
            <person name="Albertsen M."/>
        </authorList>
    </citation>
    <scope>NUCLEOTIDE SEQUENCE</scope>
    <source>
        <strain evidence="1">Hirt_18-Q3-R61-65_BATAC.395</strain>
    </source>
</reference>